<dbReference type="Proteomes" id="UP000011586">
    <property type="component" value="Unassembled WGS sequence"/>
</dbReference>
<keyword evidence="3" id="KW-1185">Reference proteome</keyword>
<feature type="transmembrane region" description="Helical" evidence="1">
    <location>
        <begin position="94"/>
        <end position="118"/>
    </location>
</feature>
<dbReference type="OrthoDB" id="100715at2157"/>
<reference evidence="2 3" key="1">
    <citation type="journal article" date="2014" name="PLoS Genet.">
        <title>Phylogenetically driven sequencing of extremely halophilic archaea reveals strategies for static and dynamic osmo-response.</title>
        <authorList>
            <person name="Becker E.A."/>
            <person name="Seitzer P.M."/>
            <person name="Tritt A."/>
            <person name="Larsen D."/>
            <person name="Krusor M."/>
            <person name="Yao A.I."/>
            <person name="Wu D."/>
            <person name="Madern D."/>
            <person name="Eisen J.A."/>
            <person name="Darling A.E."/>
            <person name="Facciotti M.T."/>
        </authorList>
    </citation>
    <scope>NUCLEOTIDE SEQUENCE [LARGE SCALE GENOMIC DNA]</scope>
    <source>
        <strain evidence="2 3">DSM 19288</strain>
    </source>
</reference>
<dbReference type="RefSeq" id="WP_008442550.1">
    <property type="nucleotide sequence ID" value="NZ_AOJK01000036.1"/>
</dbReference>
<evidence type="ECO:0000313" key="3">
    <source>
        <dbReference type="Proteomes" id="UP000011586"/>
    </source>
</evidence>
<proteinExistence type="predicted"/>
<protein>
    <submittedName>
        <fullName evidence="2">Uncharacterized protein</fullName>
    </submittedName>
</protein>
<dbReference type="AlphaFoldDB" id="M0EAL9"/>
<evidence type="ECO:0000313" key="2">
    <source>
        <dbReference type="EMBL" id="ELZ44851.1"/>
    </source>
</evidence>
<comment type="caution">
    <text evidence="2">The sequence shown here is derived from an EMBL/GenBank/DDBJ whole genome shotgun (WGS) entry which is preliminary data.</text>
</comment>
<accession>M0EAL9</accession>
<keyword evidence="1" id="KW-1133">Transmembrane helix</keyword>
<sequence length="200" mass="20865">MAQPSTGPSDPDPAEPIVERTVSHLSRLLPLALVPLATALFRARDLLATGQTNGLSLRASFPVYRYDLWSFVDSPTGGGLSVSLPFGTVESAVFFLPLIGAYVVVSYLYFPTVYVLALEDRGIESAVRRARALVDEHRPLGFFLAVAVVTAVCSVPVSLLAHAGAGGAVAAAVVTAPLGLAFNVATALKVAEMAGVETVE</sequence>
<dbReference type="EMBL" id="AOJK01000036">
    <property type="protein sequence ID" value="ELZ44851.1"/>
    <property type="molecule type" value="Genomic_DNA"/>
</dbReference>
<gene>
    <name evidence="2" type="ORF">C463_07842</name>
</gene>
<keyword evidence="1" id="KW-0812">Transmembrane</keyword>
<organism evidence="2 3">
    <name type="scientific">Halorubrum californiense DSM 19288</name>
    <dbReference type="NCBI Taxonomy" id="1227465"/>
    <lineage>
        <taxon>Archaea</taxon>
        <taxon>Methanobacteriati</taxon>
        <taxon>Methanobacteriota</taxon>
        <taxon>Stenosarchaea group</taxon>
        <taxon>Halobacteria</taxon>
        <taxon>Halobacteriales</taxon>
        <taxon>Haloferacaceae</taxon>
        <taxon>Halorubrum</taxon>
    </lineage>
</organism>
<name>M0EAL9_9EURY</name>
<keyword evidence="1" id="KW-0472">Membrane</keyword>
<dbReference type="PATRIC" id="fig|1227465.4.peg.1540"/>
<feature type="transmembrane region" description="Helical" evidence="1">
    <location>
        <begin position="165"/>
        <end position="185"/>
    </location>
</feature>
<evidence type="ECO:0000256" key="1">
    <source>
        <dbReference type="SAM" id="Phobius"/>
    </source>
</evidence>
<feature type="transmembrane region" description="Helical" evidence="1">
    <location>
        <begin position="139"/>
        <end position="159"/>
    </location>
</feature>